<dbReference type="Pfam" id="PF13560">
    <property type="entry name" value="HTH_31"/>
    <property type="match status" value="1"/>
</dbReference>
<dbReference type="EMBL" id="JAMGBA010000002">
    <property type="protein sequence ID" value="MCL6698609.1"/>
    <property type="molecule type" value="Genomic_DNA"/>
</dbReference>
<protein>
    <submittedName>
        <fullName evidence="2">Helix-turn-helix domain-containing protein</fullName>
    </submittedName>
</protein>
<organism evidence="2 3">
    <name type="scientific">Sphingomonas caseinilyticus</name>
    <dbReference type="NCBI Taxonomy" id="2908205"/>
    <lineage>
        <taxon>Bacteria</taxon>
        <taxon>Pseudomonadati</taxon>
        <taxon>Pseudomonadota</taxon>
        <taxon>Alphaproteobacteria</taxon>
        <taxon>Sphingomonadales</taxon>
        <taxon>Sphingomonadaceae</taxon>
        <taxon>Sphingomonas</taxon>
    </lineage>
</organism>
<accession>A0ABT0RUP0</accession>
<evidence type="ECO:0000313" key="3">
    <source>
        <dbReference type="Proteomes" id="UP001203410"/>
    </source>
</evidence>
<comment type="caution">
    <text evidence="2">The sequence shown here is derived from an EMBL/GenBank/DDBJ whole genome shotgun (WGS) entry which is preliminary data.</text>
</comment>
<sequence length="113" mass="13031">MKLSRAEIDDLRQRLHFALKKQRLTAAEIGRLAGVHPSQVGRICRGEFRTMSHNVVEICRVLGLDPQAARPATKRDAAWAQVERNLRELWEESPDRARRMTRLMEAMTKLALE</sequence>
<name>A0ABT0RUP0_9SPHN</name>
<dbReference type="PROSITE" id="PS50943">
    <property type="entry name" value="HTH_CROC1"/>
    <property type="match status" value="1"/>
</dbReference>
<dbReference type="SUPFAM" id="SSF47413">
    <property type="entry name" value="lambda repressor-like DNA-binding domains"/>
    <property type="match status" value="1"/>
</dbReference>
<dbReference type="CDD" id="cd00093">
    <property type="entry name" value="HTH_XRE"/>
    <property type="match status" value="1"/>
</dbReference>
<reference evidence="2 3" key="1">
    <citation type="submission" date="2022-05" db="EMBL/GenBank/DDBJ databases">
        <authorList>
            <person name="Jo J.-H."/>
            <person name="Im W.-T."/>
        </authorList>
    </citation>
    <scope>NUCLEOTIDE SEQUENCE [LARGE SCALE GENOMIC DNA]</scope>
    <source>
        <strain evidence="2 3">NSE70-1</strain>
    </source>
</reference>
<evidence type="ECO:0000313" key="2">
    <source>
        <dbReference type="EMBL" id="MCL6698609.1"/>
    </source>
</evidence>
<dbReference type="RefSeq" id="WP_249904006.1">
    <property type="nucleotide sequence ID" value="NZ_JAMGBA010000002.1"/>
</dbReference>
<dbReference type="InterPro" id="IPR010982">
    <property type="entry name" value="Lambda_DNA-bd_dom_sf"/>
</dbReference>
<dbReference type="InterPro" id="IPR001387">
    <property type="entry name" value="Cro/C1-type_HTH"/>
</dbReference>
<proteinExistence type="predicted"/>
<dbReference type="Proteomes" id="UP001203410">
    <property type="component" value="Unassembled WGS sequence"/>
</dbReference>
<gene>
    <name evidence="2" type="ORF">LZ496_07395</name>
</gene>
<keyword evidence="3" id="KW-1185">Reference proteome</keyword>
<dbReference type="Gene3D" id="1.10.260.40">
    <property type="entry name" value="lambda repressor-like DNA-binding domains"/>
    <property type="match status" value="1"/>
</dbReference>
<evidence type="ECO:0000259" key="1">
    <source>
        <dbReference type="PROSITE" id="PS50943"/>
    </source>
</evidence>
<dbReference type="SMART" id="SM00530">
    <property type="entry name" value="HTH_XRE"/>
    <property type="match status" value="1"/>
</dbReference>
<feature type="domain" description="HTH cro/C1-type" evidence="1">
    <location>
        <begin position="15"/>
        <end position="69"/>
    </location>
</feature>